<dbReference type="STRING" id="3818.A0A445B5U2"/>
<feature type="compositionally biased region" description="Basic and acidic residues" evidence="1">
    <location>
        <begin position="208"/>
        <end position="218"/>
    </location>
</feature>
<evidence type="ECO:0000313" key="3">
    <source>
        <dbReference type="EMBL" id="RYR34050.1"/>
    </source>
</evidence>
<feature type="compositionally biased region" description="Polar residues" evidence="1">
    <location>
        <begin position="94"/>
        <end position="103"/>
    </location>
</feature>
<organism evidence="3 4">
    <name type="scientific">Arachis hypogaea</name>
    <name type="common">Peanut</name>
    <dbReference type="NCBI Taxonomy" id="3818"/>
    <lineage>
        <taxon>Eukaryota</taxon>
        <taxon>Viridiplantae</taxon>
        <taxon>Streptophyta</taxon>
        <taxon>Embryophyta</taxon>
        <taxon>Tracheophyta</taxon>
        <taxon>Spermatophyta</taxon>
        <taxon>Magnoliopsida</taxon>
        <taxon>eudicotyledons</taxon>
        <taxon>Gunneridae</taxon>
        <taxon>Pentapetalae</taxon>
        <taxon>rosids</taxon>
        <taxon>fabids</taxon>
        <taxon>Fabales</taxon>
        <taxon>Fabaceae</taxon>
        <taxon>Papilionoideae</taxon>
        <taxon>50 kb inversion clade</taxon>
        <taxon>dalbergioids sensu lato</taxon>
        <taxon>Dalbergieae</taxon>
        <taxon>Pterocarpus clade</taxon>
        <taxon>Arachis</taxon>
    </lineage>
</organism>
<reference evidence="3 4" key="1">
    <citation type="submission" date="2019-01" db="EMBL/GenBank/DDBJ databases">
        <title>Sequencing of cultivated peanut Arachis hypogaea provides insights into genome evolution and oil improvement.</title>
        <authorList>
            <person name="Chen X."/>
        </authorList>
    </citation>
    <scope>NUCLEOTIDE SEQUENCE [LARGE SCALE GENOMIC DNA]</scope>
    <source>
        <strain evidence="4">cv. Fuhuasheng</strain>
        <tissue evidence="3">Leaves</tissue>
    </source>
</reference>
<accession>A0A445B5U2</accession>
<feature type="compositionally biased region" description="Gly residues" evidence="1">
    <location>
        <begin position="154"/>
        <end position="164"/>
    </location>
</feature>
<name>A0A445B5U2_ARAHY</name>
<evidence type="ECO:0000313" key="4">
    <source>
        <dbReference type="Proteomes" id="UP000289738"/>
    </source>
</evidence>
<protein>
    <recommendedName>
        <fullName evidence="2">PUB 62/63 C-terminal domain-containing protein</fullName>
    </recommendedName>
</protein>
<dbReference type="InterPro" id="IPR013083">
    <property type="entry name" value="Znf_RING/FYVE/PHD"/>
</dbReference>
<dbReference type="AlphaFoldDB" id="A0A445B5U2"/>
<evidence type="ECO:0000259" key="2">
    <source>
        <dbReference type="Pfam" id="PF23112"/>
    </source>
</evidence>
<dbReference type="PANTHER" id="PTHR33644:SF5">
    <property type="entry name" value="U-BOX DOMAIN-CONTAINING PROTEIN 62"/>
    <property type="match status" value="1"/>
</dbReference>
<evidence type="ECO:0000256" key="1">
    <source>
        <dbReference type="SAM" id="MobiDB-lite"/>
    </source>
</evidence>
<dbReference type="Pfam" id="PF23112">
    <property type="entry name" value="PUB62-63_C"/>
    <property type="match status" value="1"/>
</dbReference>
<dbReference type="Gene3D" id="3.30.40.10">
    <property type="entry name" value="Zinc/RING finger domain, C3HC4 (zinc finger)"/>
    <property type="match status" value="1"/>
</dbReference>
<dbReference type="PANTHER" id="PTHR33644">
    <property type="entry name" value="U-BOX DOMAIN-CONTAINING PROTEIN 62-RELATED"/>
    <property type="match status" value="1"/>
</dbReference>
<sequence length="501" mass="54418">MSSEDIGLVPDQRIETGLSSSLVFQDETLRFSCGGPQRRVGDPGPKTRDLGGFIDDKMFSMERDRYFAAQSSEFRRSVYGDCSGRRDPPGARNWSRNGGANTPSGDESDGDDDEDDDEDDDDDDDVEGDEGLVGVGDGSKRNSNPILDINGSNGSNGGGGGSLGGVTAAERMANGKGQHHSSYVSTREMLGKDGDMGQLVHNNASGTDEDHHQRERLGKSQSAVTIAETDCDEYYSHYLHGTEGSGSVQKVMVDENGCGFSGRKDVLFSSESGESLRAILSDPVTGALMDDAMILPCGHSFGGGGIQHVIRMVGSKRSNAVTFGLTFSVTSHLKNVFNYGAGNFQLLSLMCDTTCRTVKKACCTCSQPTSEESISQNLSLRAAVQAYRREEESQFYRSSKRRRERFDQGGFGDSAVVEPPRGRGVQFPFAVMDRVIIKGNKRTPQRFVGREAIVTTQCLNGWYVVKTLDNAESVKLQYRSLAKVLDDSSKPSSTKMPPNWR</sequence>
<gene>
    <name evidence="3" type="ORF">Ahy_A10g048777</name>
</gene>
<dbReference type="EMBL" id="SDMP01000010">
    <property type="protein sequence ID" value="RYR34050.1"/>
    <property type="molecule type" value="Genomic_DNA"/>
</dbReference>
<dbReference type="Proteomes" id="UP000289738">
    <property type="component" value="Chromosome A10"/>
</dbReference>
<dbReference type="InterPro" id="IPR057649">
    <property type="entry name" value="PUB62-63_C"/>
</dbReference>
<feature type="compositionally biased region" description="Acidic residues" evidence="1">
    <location>
        <begin position="106"/>
        <end position="130"/>
    </location>
</feature>
<dbReference type="SUPFAM" id="SSF57850">
    <property type="entry name" value="RING/U-box"/>
    <property type="match status" value="1"/>
</dbReference>
<proteinExistence type="predicted"/>
<feature type="compositionally biased region" description="Basic and acidic residues" evidence="1">
    <location>
        <begin position="39"/>
        <end position="53"/>
    </location>
</feature>
<keyword evidence="4" id="KW-1185">Reference proteome</keyword>
<comment type="caution">
    <text evidence="3">The sequence shown here is derived from an EMBL/GenBank/DDBJ whole genome shotgun (WGS) entry which is preliminary data.</text>
</comment>
<feature type="domain" description="PUB 62/63 C-terminal" evidence="2">
    <location>
        <begin position="425"/>
        <end position="483"/>
    </location>
</feature>
<feature type="region of interest" description="Disordered" evidence="1">
    <location>
        <begin position="79"/>
        <end position="167"/>
    </location>
</feature>
<feature type="region of interest" description="Disordered" evidence="1">
    <location>
        <begin position="193"/>
        <end position="222"/>
    </location>
</feature>
<feature type="region of interest" description="Disordered" evidence="1">
    <location>
        <begin position="32"/>
        <end position="53"/>
    </location>
</feature>
<feature type="compositionally biased region" description="Basic and acidic residues" evidence="1">
    <location>
        <begin position="79"/>
        <end position="89"/>
    </location>
</feature>